<dbReference type="FunFam" id="3.40.50.300:FF:001425">
    <property type="entry name" value="Dynamin GTPase, putative"/>
    <property type="match status" value="1"/>
</dbReference>
<evidence type="ECO:0000313" key="6">
    <source>
        <dbReference type="Proteomes" id="UP000664534"/>
    </source>
</evidence>
<dbReference type="GO" id="GO:0006897">
    <property type="term" value="P:endocytosis"/>
    <property type="evidence" value="ECO:0007669"/>
    <property type="project" value="TreeGrafter"/>
</dbReference>
<name>A0A8H3EI75_9LECA</name>
<keyword evidence="2" id="KW-0342">GTP-binding</keyword>
<proteinExistence type="predicted"/>
<evidence type="ECO:0000256" key="3">
    <source>
        <dbReference type="SAM" id="MobiDB-lite"/>
    </source>
</evidence>
<sequence length="620" mass="68646">MTKQPNKFANPVLLEKIDKFFELGIGEYVALPQLLVVGDQSSGKSSVLEGLTGLPYPRDSGLCTRFATQITFRRTPSTNIAVSIIPAENAPSDYAEKLRGWRKNDLVSLELQTFADILKEVVFHFSRLVVQELMGLGEADSGSSKKTFSDDVLKIEICGPDQEHLSVIDVPGIFKKSTPGVTTKADIAMVRNMVTTYMRNPRSVILAVIPANVDIATQEILEMAEELDVKGERTLGVLTKPDLVDKGAEPAVIAIIEGRSHPLNLGWCIVRNPGQQALANGLSNAAAHDRHATEKSFFKSEQPWSNVSQDRVGIEALRVRLVEILAEMIKREFPRVKAEISAKLKLCKHQLDALGPSRASRDQQYKFLLELATRYQTITSLALKAHYGGDDVFDSAPTLKLATAIVSRNAIFSDDVWQRGHAMTFHKDKDTKENVSSPHAGPFGSPSSFGNGPSTSTNPVAQAPNTPHQFGHDFKNVRYQENHAELEDIMQGDALILLPKVSGIKQWLENVYKSSRGFELGTFDASLLPIIWKKQSANWEALALGYVDDIVTLVHSFTVDLLAKICKDPRACHGLHSALLDHLTDRYKKSIDHTKFLLAVERSGTPMTMNHYFADNLEKR</sequence>
<dbReference type="GO" id="GO:0005739">
    <property type="term" value="C:mitochondrion"/>
    <property type="evidence" value="ECO:0007669"/>
    <property type="project" value="TreeGrafter"/>
</dbReference>
<dbReference type="InterPro" id="IPR027417">
    <property type="entry name" value="P-loop_NTPase"/>
</dbReference>
<protein>
    <recommendedName>
        <fullName evidence="4">Dynamin-type G domain-containing protein</fullName>
    </recommendedName>
</protein>
<dbReference type="PRINTS" id="PR00195">
    <property type="entry name" value="DYNAMIN"/>
</dbReference>
<dbReference type="GO" id="GO:0005874">
    <property type="term" value="C:microtubule"/>
    <property type="evidence" value="ECO:0007669"/>
    <property type="project" value="TreeGrafter"/>
</dbReference>
<dbReference type="InterPro" id="IPR030381">
    <property type="entry name" value="G_DYNAMIN_dom"/>
</dbReference>
<feature type="region of interest" description="Disordered" evidence="3">
    <location>
        <begin position="427"/>
        <end position="467"/>
    </location>
</feature>
<feature type="compositionally biased region" description="Low complexity" evidence="3">
    <location>
        <begin position="436"/>
        <end position="458"/>
    </location>
</feature>
<dbReference type="InterPro" id="IPR000375">
    <property type="entry name" value="Dynamin_stalk"/>
</dbReference>
<dbReference type="InterPro" id="IPR045063">
    <property type="entry name" value="Dynamin_N"/>
</dbReference>
<feature type="domain" description="Dynamin-type G" evidence="4">
    <location>
        <begin position="28"/>
        <end position="334"/>
    </location>
</feature>
<dbReference type="GO" id="GO:0048312">
    <property type="term" value="P:intracellular distribution of mitochondria"/>
    <property type="evidence" value="ECO:0007669"/>
    <property type="project" value="TreeGrafter"/>
</dbReference>
<dbReference type="GO" id="GO:0016559">
    <property type="term" value="P:peroxisome fission"/>
    <property type="evidence" value="ECO:0007669"/>
    <property type="project" value="TreeGrafter"/>
</dbReference>
<dbReference type="Proteomes" id="UP000664534">
    <property type="component" value="Unassembled WGS sequence"/>
</dbReference>
<dbReference type="CDD" id="cd08771">
    <property type="entry name" value="DLP_1"/>
    <property type="match status" value="1"/>
</dbReference>
<dbReference type="OrthoDB" id="415706at2759"/>
<dbReference type="GO" id="GO:0016020">
    <property type="term" value="C:membrane"/>
    <property type="evidence" value="ECO:0007669"/>
    <property type="project" value="TreeGrafter"/>
</dbReference>
<dbReference type="GO" id="GO:0003924">
    <property type="term" value="F:GTPase activity"/>
    <property type="evidence" value="ECO:0007669"/>
    <property type="project" value="InterPro"/>
</dbReference>
<dbReference type="GO" id="GO:0005525">
    <property type="term" value="F:GTP binding"/>
    <property type="evidence" value="ECO:0007669"/>
    <property type="project" value="InterPro"/>
</dbReference>
<dbReference type="PROSITE" id="PS51718">
    <property type="entry name" value="G_DYNAMIN_2"/>
    <property type="match status" value="1"/>
</dbReference>
<reference evidence="5" key="1">
    <citation type="submission" date="2021-03" db="EMBL/GenBank/DDBJ databases">
        <authorList>
            <person name="Tagirdzhanova G."/>
        </authorList>
    </citation>
    <scope>NUCLEOTIDE SEQUENCE</scope>
</reference>
<dbReference type="GO" id="GO:0008017">
    <property type="term" value="F:microtubule binding"/>
    <property type="evidence" value="ECO:0007669"/>
    <property type="project" value="TreeGrafter"/>
</dbReference>
<dbReference type="AlphaFoldDB" id="A0A8H3EI75"/>
<evidence type="ECO:0000259" key="4">
    <source>
        <dbReference type="PROSITE" id="PS51718"/>
    </source>
</evidence>
<evidence type="ECO:0000256" key="2">
    <source>
        <dbReference type="ARBA" id="ARBA00023134"/>
    </source>
</evidence>
<keyword evidence="1" id="KW-0547">Nucleotide-binding</keyword>
<dbReference type="Pfam" id="PF00350">
    <property type="entry name" value="Dynamin_N"/>
    <property type="match status" value="1"/>
</dbReference>
<evidence type="ECO:0000256" key="1">
    <source>
        <dbReference type="ARBA" id="ARBA00022741"/>
    </source>
</evidence>
<keyword evidence="6" id="KW-1185">Reference proteome</keyword>
<gene>
    <name evidence="5" type="ORF">IMSHALPRED_004117</name>
</gene>
<dbReference type="InterPro" id="IPR022812">
    <property type="entry name" value="Dynamin"/>
</dbReference>
<dbReference type="SMART" id="SM00053">
    <property type="entry name" value="DYNc"/>
    <property type="match status" value="1"/>
</dbReference>
<evidence type="ECO:0000313" key="5">
    <source>
        <dbReference type="EMBL" id="CAF9906177.1"/>
    </source>
</evidence>
<dbReference type="InterPro" id="IPR001401">
    <property type="entry name" value="Dynamin_GTPase"/>
</dbReference>
<organism evidence="5 6">
    <name type="scientific">Imshaugia aleurites</name>
    <dbReference type="NCBI Taxonomy" id="172621"/>
    <lineage>
        <taxon>Eukaryota</taxon>
        <taxon>Fungi</taxon>
        <taxon>Dikarya</taxon>
        <taxon>Ascomycota</taxon>
        <taxon>Pezizomycotina</taxon>
        <taxon>Lecanoromycetes</taxon>
        <taxon>OSLEUM clade</taxon>
        <taxon>Lecanoromycetidae</taxon>
        <taxon>Lecanorales</taxon>
        <taxon>Lecanorineae</taxon>
        <taxon>Parmeliaceae</taxon>
        <taxon>Imshaugia</taxon>
    </lineage>
</organism>
<dbReference type="Gene3D" id="3.40.50.300">
    <property type="entry name" value="P-loop containing nucleotide triphosphate hydrolases"/>
    <property type="match status" value="1"/>
</dbReference>
<dbReference type="SUPFAM" id="SSF52540">
    <property type="entry name" value="P-loop containing nucleoside triphosphate hydrolases"/>
    <property type="match status" value="1"/>
</dbReference>
<dbReference type="Pfam" id="PF01031">
    <property type="entry name" value="Dynamin_M"/>
    <property type="match status" value="1"/>
</dbReference>
<dbReference type="GO" id="GO:0000266">
    <property type="term" value="P:mitochondrial fission"/>
    <property type="evidence" value="ECO:0007669"/>
    <property type="project" value="TreeGrafter"/>
</dbReference>
<accession>A0A8H3EI75</accession>
<dbReference type="PANTHER" id="PTHR11566:SF215">
    <property type="entry name" value="DYNAMIN GTPASE"/>
    <property type="match status" value="1"/>
</dbReference>
<dbReference type="PANTHER" id="PTHR11566">
    <property type="entry name" value="DYNAMIN"/>
    <property type="match status" value="1"/>
</dbReference>
<comment type="caution">
    <text evidence="5">The sequence shown here is derived from an EMBL/GenBank/DDBJ whole genome shotgun (WGS) entry which is preliminary data.</text>
</comment>
<dbReference type="EMBL" id="CAJPDT010000002">
    <property type="protein sequence ID" value="CAF9906177.1"/>
    <property type="molecule type" value="Genomic_DNA"/>
</dbReference>